<dbReference type="RefSeq" id="XP_056474303.1">
    <property type="nucleotide sequence ID" value="XM_056618144.1"/>
</dbReference>
<protein>
    <recommendedName>
        <fullName evidence="4">GPI anchored protein</fullName>
    </recommendedName>
</protein>
<organism evidence="2 3">
    <name type="scientific">Penicillium argentinense</name>
    <dbReference type="NCBI Taxonomy" id="1131581"/>
    <lineage>
        <taxon>Eukaryota</taxon>
        <taxon>Fungi</taxon>
        <taxon>Dikarya</taxon>
        <taxon>Ascomycota</taxon>
        <taxon>Pezizomycotina</taxon>
        <taxon>Eurotiomycetes</taxon>
        <taxon>Eurotiomycetidae</taxon>
        <taxon>Eurotiales</taxon>
        <taxon>Aspergillaceae</taxon>
        <taxon>Penicillium</taxon>
    </lineage>
</organism>
<evidence type="ECO:0000313" key="3">
    <source>
        <dbReference type="Proteomes" id="UP001149074"/>
    </source>
</evidence>
<dbReference type="EMBL" id="JAPQKI010000005">
    <property type="protein sequence ID" value="KAJ5098649.1"/>
    <property type="molecule type" value="Genomic_DNA"/>
</dbReference>
<evidence type="ECO:0000256" key="1">
    <source>
        <dbReference type="SAM" id="SignalP"/>
    </source>
</evidence>
<keyword evidence="3" id="KW-1185">Reference proteome</keyword>
<keyword evidence="1" id="KW-0732">Signal</keyword>
<accession>A0A9W9FEF0</accession>
<proteinExistence type="predicted"/>
<reference evidence="2" key="2">
    <citation type="journal article" date="2023" name="IMA Fungus">
        <title>Comparative genomic study of the Penicillium genus elucidates a diverse pangenome and 15 lateral gene transfer events.</title>
        <authorList>
            <person name="Petersen C."/>
            <person name="Sorensen T."/>
            <person name="Nielsen M.R."/>
            <person name="Sondergaard T.E."/>
            <person name="Sorensen J.L."/>
            <person name="Fitzpatrick D.A."/>
            <person name="Frisvad J.C."/>
            <person name="Nielsen K.L."/>
        </authorList>
    </citation>
    <scope>NUCLEOTIDE SEQUENCE</scope>
    <source>
        <strain evidence="2">IBT 30761</strain>
    </source>
</reference>
<reference evidence="2" key="1">
    <citation type="submission" date="2022-11" db="EMBL/GenBank/DDBJ databases">
        <authorList>
            <person name="Petersen C."/>
        </authorList>
    </citation>
    <scope>NUCLEOTIDE SEQUENCE</scope>
    <source>
        <strain evidence="2">IBT 30761</strain>
    </source>
</reference>
<name>A0A9W9FEF0_9EURO</name>
<dbReference type="Proteomes" id="UP001149074">
    <property type="component" value="Unassembled WGS sequence"/>
</dbReference>
<dbReference type="OrthoDB" id="4843554at2759"/>
<evidence type="ECO:0000313" key="2">
    <source>
        <dbReference type="EMBL" id="KAJ5098649.1"/>
    </source>
</evidence>
<feature type="chain" id="PRO_5040922420" description="GPI anchored protein" evidence="1">
    <location>
        <begin position="19"/>
        <end position="178"/>
    </location>
</feature>
<evidence type="ECO:0008006" key="4">
    <source>
        <dbReference type="Google" id="ProtNLM"/>
    </source>
</evidence>
<dbReference type="GeneID" id="81357123"/>
<sequence>MRASPLLYAFALASYVVAGDIDANDLPSECKDVCASVVSLTSSCDKKTNNDDTAELDCICKDPRAAKSLPECDACITKYSKDGRDNDANDLVRSCSFTTTEYSATATSASGSPEKSIMTTTVSGSSTVMTMTGSKSATGSSTASNTAATTSNAALASFETSGSVMGALFVSLMALVGV</sequence>
<dbReference type="AlphaFoldDB" id="A0A9W9FEF0"/>
<gene>
    <name evidence="2" type="ORF">N7532_005650</name>
</gene>
<comment type="caution">
    <text evidence="2">The sequence shown here is derived from an EMBL/GenBank/DDBJ whole genome shotgun (WGS) entry which is preliminary data.</text>
</comment>
<feature type="signal peptide" evidence="1">
    <location>
        <begin position="1"/>
        <end position="18"/>
    </location>
</feature>